<evidence type="ECO:0000313" key="3">
    <source>
        <dbReference type="Proteomes" id="UP000004947"/>
    </source>
</evidence>
<dbReference type="EMBL" id="ABCK01000007">
    <property type="protein sequence ID" value="EDM27750.1"/>
    <property type="molecule type" value="Genomic_DNA"/>
</dbReference>
<name>A6DK52_9BACT</name>
<feature type="region of interest" description="Disordered" evidence="1">
    <location>
        <begin position="395"/>
        <end position="417"/>
    </location>
</feature>
<keyword evidence="3" id="KW-1185">Reference proteome</keyword>
<sequence length="468" mass="53339">MKKIFYLLMSLLFIQSICAGTIKFRSPLEEKIYHYSVQLAYHKANTDPKAADLKSLLAFVHFMRPDLGVAKNIKTNLIYGKPQSVKGRDTSQFLGKNLSDRAVELEGDKDKREFLYIYAQMAEKYTKLNESTHLIMDDARASAFNLNLAHLFKIAGSPEIYDVEVEAAQLAAEAERQRKEDEEMRRISGSDDEGGGIEEDDFKSLLQNHKMTVAYSEVSAISMLNEMIHAMYWLGVTFEYEGIRLSHLGPMKATNGAVFYKSVLPRPEKETYTLANKSVRDILEHMCESLNLEYKVEGNSVKITDAPPPLFPEWGTAGVPAYVLQQKLRNYSRTQIEKYKGKEFKVNGYIQNMGTGSSRNYMLTLDSDQIIMQIPLYNVDLANWSDLNDKMKTWRTESKKSKKDSMSKNRRDRPQGEFERIEYGSKNVYVTAYVTAEGIKGGKLYLSNAKKVSVKGLGRRITLDEDND</sequence>
<protein>
    <submittedName>
        <fullName evidence="2">Uncharacterized protein</fullName>
    </submittedName>
</protein>
<feature type="compositionally biased region" description="Acidic residues" evidence="1">
    <location>
        <begin position="190"/>
        <end position="199"/>
    </location>
</feature>
<dbReference type="Proteomes" id="UP000004947">
    <property type="component" value="Unassembled WGS sequence"/>
</dbReference>
<accession>A6DK52</accession>
<organism evidence="2 3">
    <name type="scientific">Lentisphaera araneosa HTCC2155</name>
    <dbReference type="NCBI Taxonomy" id="313628"/>
    <lineage>
        <taxon>Bacteria</taxon>
        <taxon>Pseudomonadati</taxon>
        <taxon>Lentisphaerota</taxon>
        <taxon>Lentisphaeria</taxon>
        <taxon>Lentisphaerales</taxon>
        <taxon>Lentisphaeraceae</taxon>
        <taxon>Lentisphaera</taxon>
    </lineage>
</organism>
<feature type="region of interest" description="Disordered" evidence="1">
    <location>
        <begin position="174"/>
        <end position="199"/>
    </location>
</feature>
<gene>
    <name evidence="2" type="ORF">LNTAR_00075</name>
</gene>
<evidence type="ECO:0000313" key="2">
    <source>
        <dbReference type="EMBL" id="EDM27750.1"/>
    </source>
</evidence>
<dbReference type="STRING" id="313628.LNTAR_00075"/>
<dbReference type="RefSeq" id="WP_007278265.1">
    <property type="nucleotide sequence ID" value="NZ_ABCK01000007.1"/>
</dbReference>
<proteinExistence type="predicted"/>
<comment type="caution">
    <text evidence="2">The sequence shown here is derived from an EMBL/GenBank/DDBJ whole genome shotgun (WGS) entry which is preliminary data.</text>
</comment>
<dbReference type="AlphaFoldDB" id="A6DK52"/>
<evidence type="ECO:0000256" key="1">
    <source>
        <dbReference type="SAM" id="MobiDB-lite"/>
    </source>
</evidence>
<feature type="compositionally biased region" description="Basic and acidic residues" evidence="1">
    <location>
        <begin position="174"/>
        <end position="189"/>
    </location>
</feature>
<reference evidence="2 3" key="1">
    <citation type="journal article" date="2010" name="J. Bacteriol.">
        <title>Genome sequence of Lentisphaera araneosa HTCC2155T, the type species of the order Lentisphaerales in the phylum Lentisphaerae.</title>
        <authorList>
            <person name="Thrash J.C."/>
            <person name="Cho J.C."/>
            <person name="Vergin K.L."/>
            <person name="Morris R.M."/>
            <person name="Giovannoni S.J."/>
        </authorList>
    </citation>
    <scope>NUCLEOTIDE SEQUENCE [LARGE SCALE GENOMIC DNA]</scope>
    <source>
        <strain evidence="2 3">HTCC2155</strain>
    </source>
</reference>